<dbReference type="InterPro" id="IPR025724">
    <property type="entry name" value="GAG-pre-integrase_dom"/>
</dbReference>
<dbReference type="EMBL" id="BKCJ010270724">
    <property type="protein sequence ID" value="GEZ36958.1"/>
    <property type="molecule type" value="Genomic_DNA"/>
</dbReference>
<protein>
    <submittedName>
        <fullName evidence="4">Copia protein</fullName>
    </submittedName>
</protein>
<feature type="compositionally biased region" description="Polar residues" evidence="1">
    <location>
        <begin position="7"/>
        <end position="21"/>
    </location>
</feature>
<reference evidence="4" key="1">
    <citation type="journal article" date="2019" name="Sci. Rep.">
        <title>Draft genome of Tanacetum cinerariifolium, the natural source of mosquito coil.</title>
        <authorList>
            <person name="Yamashiro T."/>
            <person name="Shiraishi A."/>
            <person name="Satake H."/>
            <person name="Nakayama K."/>
        </authorList>
    </citation>
    <scope>NUCLEOTIDE SEQUENCE</scope>
</reference>
<feature type="region of interest" description="Disordered" evidence="1">
    <location>
        <begin position="1"/>
        <end position="24"/>
    </location>
</feature>
<accession>A0A699I9P1</accession>
<dbReference type="AlphaFoldDB" id="A0A699I9P1"/>
<evidence type="ECO:0000259" key="3">
    <source>
        <dbReference type="Pfam" id="PF13976"/>
    </source>
</evidence>
<name>A0A699I9P1_TANCI</name>
<evidence type="ECO:0000256" key="1">
    <source>
        <dbReference type="SAM" id="MobiDB-lite"/>
    </source>
</evidence>
<dbReference type="Pfam" id="PF13976">
    <property type="entry name" value="gag_pre-integrs"/>
    <property type="match status" value="1"/>
</dbReference>
<comment type="caution">
    <text evidence="4">The sequence shown here is derived from an EMBL/GenBank/DDBJ whole genome shotgun (WGS) entry which is preliminary data.</text>
</comment>
<gene>
    <name evidence="4" type="ORF">Tci_508931</name>
</gene>
<dbReference type="Pfam" id="PF07727">
    <property type="entry name" value="RVT_2"/>
    <property type="match status" value="1"/>
</dbReference>
<evidence type="ECO:0000313" key="4">
    <source>
        <dbReference type="EMBL" id="GEZ36958.1"/>
    </source>
</evidence>
<dbReference type="InterPro" id="IPR013103">
    <property type="entry name" value="RVT_2"/>
</dbReference>
<sequence length="331" mass="38100">MKIKESLNVTFDKTPSPSKTSPLVDDDLHEEEAIKDTEKKNLENDIVDETLKIDEVVNNKESMNHPLENVIGNLNQRTLSQREGIDYDETCAPVAKLESIRILLAYACTLDFKLFQMDVKSAFLNGFINEEVYMAQPLGFIDFEKPDHVYKLKNALYGLKQEPKAWKSTCFIRDLKGNDLLTGSRGTDLYSITLQDTNCPNPICLMAKATSSQAWLWHRRLSYLNFDTINLLSKNDIVVDLWKRIRLKRDKSEQKREACQSREKFKAVAVNRGRKTEQNAKRMAKNANTVKSYSSYKKMEEVKGQKCKYSKVPKTRAKTALSLILYHKDDI</sequence>
<proteinExistence type="predicted"/>
<feature type="domain" description="GAG-pre-integrase" evidence="3">
    <location>
        <begin position="189"/>
        <end position="260"/>
    </location>
</feature>
<organism evidence="4">
    <name type="scientific">Tanacetum cinerariifolium</name>
    <name type="common">Dalmatian daisy</name>
    <name type="synonym">Chrysanthemum cinerariifolium</name>
    <dbReference type="NCBI Taxonomy" id="118510"/>
    <lineage>
        <taxon>Eukaryota</taxon>
        <taxon>Viridiplantae</taxon>
        <taxon>Streptophyta</taxon>
        <taxon>Embryophyta</taxon>
        <taxon>Tracheophyta</taxon>
        <taxon>Spermatophyta</taxon>
        <taxon>Magnoliopsida</taxon>
        <taxon>eudicotyledons</taxon>
        <taxon>Gunneridae</taxon>
        <taxon>Pentapetalae</taxon>
        <taxon>asterids</taxon>
        <taxon>campanulids</taxon>
        <taxon>Asterales</taxon>
        <taxon>Asteraceae</taxon>
        <taxon>Asteroideae</taxon>
        <taxon>Anthemideae</taxon>
        <taxon>Anthemidinae</taxon>
        <taxon>Tanacetum</taxon>
    </lineage>
</organism>
<evidence type="ECO:0000259" key="2">
    <source>
        <dbReference type="Pfam" id="PF07727"/>
    </source>
</evidence>
<feature type="domain" description="Reverse transcriptase Ty1/copia-type" evidence="2">
    <location>
        <begin position="78"/>
        <end position="172"/>
    </location>
</feature>